<dbReference type="Pfam" id="PF03259">
    <property type="entry name" value="Robl_LC7"/>
    <property type="match status" value="1"/>
</dbReference>
<evidence type="ECO:0000256" key="10">
    <source>
        <dbReference type="PIRNR" id="PIRNR009998"/>
    </source>
</evidence>
<keyword evidence="6 10" id="KW-0243">Dynein</keyword>
<accession>A0AAN7TVE2</accession>
<comment type="similarity">
    <text evidence="2 10">Belongs to the GAMAD family.</text>
</comment>
<comment type="subcellular location">
    <subcellularLocation>
        <location evidence="1 10">Cytoplasm</location>
        <location evidence="1 10">Cytoskeleton</location>
    </subcellularLocation>
</comment>
<dbReference type="GO" id="GO:0005737">
    <property type="term" value="C:cytoplasm"/>
    <property type="evidence" value="ECO:0007669"/>
    <property type="project" value="UniProtKB-UniRule"/>
</dbReference>
<dbReference type="Proteomes" id="UP001344447">
    <property type="component" value="Unassembled WGS sequence"/>
</dbReference>
<evidence type="ECO:0000256" key="6">
    <source>
        <dbReference type="ARBA" id="ARBA00023017"/>
    </source>
</evidence>
<evidence type="ECO:0000256" key="4">
    <source>
        <dbReference type="ARBA" id="ARBA00022490"/>
    </source>
</evidence>
<dbReference type="GO" id="GO:0007018">
    <property type="term" value="P:microtubule-based movement"/>
    <property type="evidence" value="ECO:0007669"/>
    <property type="project" value="UniProtKB-UniRule"/>
</dbReference>
<keyword evidence="5 10" id="KW-0493">Microtubule</keyword>
<dbReference type="GO" id="GO:0045505">
    <property type="term" value="F:dynein intermediate chain binding"/>
    <property type="evidence" value="ECO:0007669"/>
    <property type="project" value="UniProtKB-UniRule"/>
</dbReference>
<evidence type="ECO:0000313" key="13">
    <source>
        <dbReference type="Proteomes" id="UP001344447"/>
    </source>
</evidence>
<dbReference type="SMART" id="SM00960">
    <property type="entry name" value="Robl_LC7"/>
    <property type="match status" value="1"/>
</dbReference>
<keyword evidence="4 10" id="KW-0963">Cytoplasm</keyword>
<dbReference type="PIRSF" id="PIRSF009998">
    <property type="entry name" value="DLC7"/>
    <property type="match status" value="1"/>
</dbReference>
<evidence type="ECO:0000256" key="7">
    <source>
        <dbReference type="ARBA" id="ARBA00023175"/>
    </source>
</evidence>
<comment type="function">
    <text evidence="9">Acts as one of several non-catalytic accessory components of the cytoplasmic dynein 1 complex that are thought to be involved in linking dynein to cargos and to adapter proteins that regulate dynein function. Cytoplasmic dynein 1 acts as a motor for the intracellular retrograde motility of vesicles and organelles along microtubules.</text>
</comment>
<proteinExistence type="inferred from homology"/>
<evidence type="ECO:0000256" key="2">
    <source>
        <dbReference type="ARBA" id="ARBA00007191"/>
    </source>
</evidence>
<dbReference type="AlphaFoldDB" id="A0AAN7TVE2"/>
<sequence>MNVELEESFKKIQSHKGVVGVLIINKQGSVIKSTFDQEVSLSYSKVILDMFPKAHDLLKVNDNNDELSFFRVRSKDNDIMVTPDKDFFLMVVNKINK</sequence>
<evidence type="ECO:0000256" key="5">
    <source>
        <dbReference type="ARBA" id="ARBA00022701"/>
    </source>
</evidence>
<dbReference type="SUPFAM" id="SSF103196">
    <property type="entry name" value="Roadblock/LC7 domain"/>
    <property type="match status" value="1"/>
</dbReference>
<dbReference type="FunFam" id="3.30.450.30:FF:000011">
    <property type="entry name" value="Dynein light chain roadblock"/>
    <property type="match status" value="1"/>
</dbReference>
<reference evidence="12 13" key="1">
    <citation type="submission" date="2023-11" db="EMBL/GenBank/DDBJ databases">
        <title>Dfirmibasis_genome.</title>
        <authorList>
            <person name="Edelbroek B."/>
            <person name="Kjellin J."/>
            <person name="Jerlstrom-Hultqvist J."/>
            <person name="Soderbom F."/>
        </authorList>
    </citation>
    <scope>NUCLEOTIDE SEQUENCE [LARGE SCALE GENOMIC DNA]</scope>
    <source>
        <strain evidence="12 13">TNS-C-14</strain>
    </source>
</reference>
<evidence type="ECO:0000256" key="8">
    <source>
        <dbReference type="ARBA" id="ARBA00023212"/>
    </source>
</evidence>
<dbReference type="EMBL" id="JAVFKY010000002">
    <property type="protein sequence ID" value="KAK5580529.1"/>
    <property type="molecule type" value="Genomic_DNA"/>
</dbReference>
<evidence type="ECO:0000256" key="9">
    <source>
        <dbReference type="ARBA" id="ARBA00025362"/>
    </source>
</evidence>
<evidence type="ECO:0000313" key="12">
    <source>
        <dbReference type="EMBL" id="KAK5580529.1"/>
    </source>
</evidence>
<name>A0AAN7TVE2_9MYCE</name>
<evidence type="ECO:0000256" key="1">
    <source>
        <dbReference type="ARBA" id="ARBA00004245"/>
    </source>
</evidence>
<evidence type="ECO:0000259" key="11">
    <source>
        <dbReference type="SMART" id="SM00960"/>
    </source>
</evidence>
<dbReference type="InterPro" id="IPR016561">
    <property type="entry name" value="DYNLRB1/2"/>
</dbReference>
<dbReference type="GO" id="GO:0005874">
    <property type="term" value="C:microtubule"/>
    <property type="evidence" value="ECO:0007669"/>
    <property type="project" value="UniProtKB-UniRule"/>
</dbReference>
<evidence type="ECO:0000256" key="3">
    <source>
        <dbReference type="ARBA" id="ARBA00022448"/>
    </source>
</evidence>
<keyword evidence="3 10" id="KW-0813">Transport</keyword>
<protein>
    <recommendedName>
        <fullName evidence="10">Dynein light chain roadblock</fullName>
    </recommendedName>
</protein>
<comment type="caution">
    <text evidence="12">The sequence shown here is derived from an EMBL/GenBank/DDBJ whole genome shotgun (WGS) entry which is preliminary data.</text>
</comment>
<gene>
    <name evidence="12" type="ORF">RB653_000549</name>
</gene>
<dbReference type="InterPro" id="IPR004942">
    <property type="entry name" value="Roadblock/LAMTOR2_dom"/>
</dbReference>
<dbReference type="GO" id="GO:0005868">
    <property type="term" value="C:cytoplasmic dynein complex"/>
    <property type="evidence" value="ECO:0007669"/>
    <property type="project" value="UniProtKB-UniRule"/>
</dbReference>
<keyword evidence="7 10" id="KW-0505">Motor protein</keyword>
<dbReference type="SMR" id="A0AAN7TVE2"/>
<dbReference type="Gene3D" id="3.30.450.30">
    <property type="entry name" value="Dynein light chain 2a, cytoplasmic"/>
    <property type="match status" value="1"/>
</dbReference>
<feature type="domain" description="Roadblock/LAMTOR2" evidence="11">
    <location>
        <begin position="5"/>
        <end position="93"/>
    </location>
</feature>
<organism evidence="12 13">
    <name type="scientific">Dictyostelium firmibasis</name>
    <dbReference type="NCBI Taxonomy" id="79012"/>
    <lineage>
        <taxon>Eukaryota</taxon>
        <taxon>Amoebozoa</taxon>
        <taxon>Evosea</taxon>
        <taxon>Eumycetozoa</taxon>
        <taxon>Dictyostelia</taxon>
        <taxon>Dictyosteliales</taxon>
        <taxon>Dictyosteliaceae</taxon>
        <taxon>Dictyostelium</taxon>
    </lineage>
</organism>
<keyword evidence="8 10" id="KW-0206">Cytoskeleton</keyword>
<keyword evidence="13" id="KW-1185">Reference proteome</keyword>
<dbReference type="PANTHER" id="PTHR10779">
    <property type="entry name" value="DYNEIN LIGHT CHAIN ROADBLOCK"/>
    <property type="match status" value="1"/>
</dbReference>